<dbReference type="Proteomes" id="UP001320706">
    <property type="component" value="Unassembled WGS sequence"/>
</dbReference>
<name>A0ACC3SBW0_9PEZI</name>
<sequence length="400" mass="45092">MVLLHSGLGGWSDGWVYWQSTLAHPGSDVLVTQEENTALSAADVVAGVPIFSGANYFTLGRLLYYIPYHSPLHPGRIVTTFIGIDFIIECLIGTGARLVSIRDPKDAGLASAGAVLVKVALILQAVAFIGFVAIAIVFHRRCWRAGLLRCHPLASVNKAEGGEGNHDSDVGPHQHEHEHTKNRGQRITRLLYTLYTSSFLITARCIYRIAEYCTGLPGPIYVHEAYFYVFEAALMLLNSLLLNLSHPGPVFPPSNKVWLGRDGRTEFVGPGWVDRRHWWVSVLDPFDVVGLVRGRDRVERFWEGEGRVWDQGYREEKRERRKVEREEKRRRGRGWLCWVLDSLHLVGYHGWIAWGWRSVRGKEGREVVEKNAKGVGRMREEKGAQSAHVDVEEERPLGGV</sequence>
<gene>
    <name evidence="1" type="ORF">M8818_004709</name>
</gene>
<comment type="caution">
    <text evidence="1">The sequence shown here is derived from an EMBL/GenBank/DDBJ whole genome shotgun (WGS) entry which is preliminary data.</text>
</comment>
<dbReference type="EMBL" id="JAMKPW020000022">
    <property type="protein sequence ID" value="KAK8206874.1"/>
    <property type="molecule type" value="Genomic_DNA"/>
</dbReference>
<proteinExistence type="predicted"/>
<keyword evidence="2" id="KW-1185">Reference proteome</keyword>
<evidence type="ECO:0000313" key="1">
    <source>
        <dbReference type="EMBL" id="KAK8206874.1"/>
    </source>
</evidence>
<evidence type="ECO:0000313" key="2">
    <source>
        <dbReference type="Proteomes" id="UP001320706"/>
    </source>
</evidence>
<organism evidence="1 2">
    <name type="scientific">Zalaria obscura</name>
    <dbReference type="NCBI Taxonomy" id="2024903"/>
    <lineage>
        <taxon>Eukaryota</taxon>
        <taxon>Fungi</taxon>
        <taxon>Dikarya</taxon>
        <taxon>Ascomycota</taxon>
        <taxon>Pezizomycotina</taxon>
        <taxon>Dothideomycetes</taxon>
        <taxon>Dothideomycetidae</taxon>
        <taxon>Dothideales</taxon>
        <taxon>Zalariaceae</taxon>
        <taxon>Zalaria</taxon>
    </lineage>
</organism>
<protein>
    <submittedName>
        <fullName evidence="1">Uncharacterized protein</fullName>
    </submittedName>
</protein>
<reference evidence="1" key="1">
    <citation type="submission" date="2024-02" db="EMBL/GenBank/DDBJ databases">
        <title>Metagenome Assembled Genome of Zalaria obscura JY119.</title>
        <authorList>
            <person name="Vighnesh L."/>
            <person name="Jagadeeshwari U."/>
            <person name="Venkata Ramana C."/>
            <person name="Sasikala C."/>
        </authorList>
    </citation>
    <scope>NUCLEOTIDE SEQUENCE</scope>
    <source>
        <strain evidence="1">JY119</strain>
    </source>
</reference>
<accession>A0ACC3SBW0</accession>